<gene>
    <name evidence="1" type="ORF">ACFQNF_20545</name>
</gene>
<dbReference type="Gene3D" id="1.25.40.10">
    <property type="entry name" value="Tetratricopeptide repeat domain"/>
    <property type="match status" value="1"/>
</dbReference>
<evidence type="ECO:0008006" key="3">
    <source>
        <dbReference type="Google" id="ProtNLM"/>
    </source>
</evidence>
<reference evidence="2" key="1">
    <citation type="journal article" date="2019" name="Int. J. Syst. Evol. Microbiol.">
        <title>The Global Catalogue of Microorganisms (GCM) 10K type strain sequencing project: providing services to taxonomists for standard genome sequencing and annotation.</title>
        <authorList>
            <consortium name="The Broad Institute Genomics Platform"/>
            <consortium name="The Broad Institute Genome Sequencing Center for Infectious Disease"/>
            <person name="Wu L."/>
            <person name="Ma J."/>
        </authorList>
    </citation>
    <scope>NUCLEOTIDE SEQUENCE [LARGE SCALE GENOMIC DNA]</scope>
    <source>
        <strain evidence="2">CCUG 62945</strain>
    </source>
</reference>
<organism evidence="1 2">
    <name type="scientific">Iodobacter arcticus</name>
    <dbReference type="NCBI Taxonomy" id="590593"/>
    <lineage>
        <taxon>Bacteria</taxon>
        <taxon>Pseudomonadati</taxon>
        <taxon>Pseudomonadota</taxon>
        <taxon>Betaproteobacteria</taxon>
        <taxon>Neisseriales</taxon>
        <taxon>Chitinibacteraceae</taxon>
        <taxon>Iodobacter</taxon>
    </lineage>
</organism>
<dbReference type="Proteomes" id="UP001596473">
    <property type="component" value="Unassembled WGS sequence"/>
</dbReference>
<sequence>MSYEEETEDIPFTAEMEAEFRQIARGRAPARLAQLAEALGDTDAFTHLPSAAAAAFHLEQFGDAKQFAERALALAPAFKENWNYGNAIHCGHTVLGLLAINSQDDAAAINELYKLGKTPGSPQLNTFGPTMQLAKALLKIGHIEPVLTYLNQCRAFWEMGGTWLDLWERKIREGHIPNFFQHSRV</sequence>
<dbReference type="RefSeq" id="WP_380190236.1">
    <property type="nucleotide sequence ID" value="NZ_JBHTBQ010000047.1"/>
</dbReference>
<protein>
    <recommendedName>
        <fullName evidence="3">Tetratricopeptide repeat protein</fullName>
    </recommendedName>
</protein>
<proteinExistence type="predicted"/>
<keyword evidence="2" id="KW-1185">Reference proteome</keyword>
<evidence type="ECO:0000313" key="1">
    <source>
        <dbReference type="EMBL" id="MFC7422253.1"/>
    </source>
</evidence>
<comment type="caution">
    <text evidence="1">The sequence shown here is derived from an EMBL/GenBank/DDBJ whole genome shotgun (WGS) entry which is preliminary data.</text>
</comment>
<accession>A0ABW2R2X5</accession>
<dbReference type="InterPro" id="IPR011990">
    <property type="entry name" value="TPR-like_helical_dom_sf"/>
</dbReference>
<name>A0ABW2R2X5_9NEIS</name>
<evidence type="ECO:0000313" key="2">
    <source>
        <dbReference type="Proteomes" id="UP001596473"/>
    </source>
</evidence>
<dbReference type="EMBL" id="JBHTBQ010000047">
    <property type="protein sequence ID" value="MFC7422253.1"/>
    <property type="molecule type" value="Genomic_DNA"/>
</dbReference>